<dbReference type="AlphaFoldDB" id="A0A182JAX3"/>
<dbReference type="InterPro" id="IPR001611">
    <property type="entry name" value="Leu-rich_rpt"/>
</dbReference>
<organism evidence="1">
    <name type="scientific">Anopheles atroparvus</name>
    <name type="common">European mosquito</name>
    <dbReference type="NCBI Taxonomy" id="41427"/>
    <lineage>
        <taxon>Eukaryota</taxon>
        <taxon>Metazoa</taxon>
        <taxon>Ecdysozoa</taxon>
        <taxon>Arthropoda</taxon>
        <taxon>Hexapoda</taxon>
        <taxon>Insecta</taxon>
        <taxon>Pterygota</taxon>
        <taxon>Neoptera</taxon>
        <taxon>Endopterygota</taxon>
        <taxon>Diptera</taxon>
        <taxon>Nematocera</taxon>
        <taxon>Culicoidea</taxon>
        <taxon>Culicidae</taxon>
        <taxon>Anophelinae</taxon>
        <taxon>Anopheles</taxon>
    </lineage>
</organism>
<dbReference type="InterPro" id="IPR003591">
    <property type="entry name" value="Leu-rich_rpt_typical-subtyp"/>
</dbReference>
<dbReference type="SMART" id="SM00369">
    <property type="entry name" value="LRR_TYP"/>
    <property type="match status" value="4"/>
</dbReference>
<evidence type="ECO:0000313" key="1">
    <source>
        <dbReference type="EnsemblMetazoa" id="AATE014668-PA.1"/>
    </source>
</evidence>
<evidence type="ECO:0008006" key="2">
    <source>
        <dbReference type="Google" id="ProtNLM"/>
    </source>
</evidence>
<dbReference type="PANTHER" id="PTHR24366">
    <property type="entry name" value="IG(IMMUNOGLOBULIN) AND LRR(LEUCINE RICH REPEAT) DOMAINS"/>
    <property type="match status" value="1"/>
</dbReference>
<dbReference type="PROSITE" id="PS51450">
    <property type="entry name" value="LRR"/>
    <property type="match status" value="2"/>
</dbReference>
<reference evidence="1" key="1">
    <citation type="submission" date="2022-08" db="UniProtKB">
        <authorList>
            <consortium name="EnsemblMetazoa"/>
        </authorList>
    </citation>
    <scope>IDENTIFICATION</scope>
    <source>
        <strain evidence="1">EBRO</strain>
    </source>
</reference>
<protein>
    <recommendedName>
        <fullName evidence="2">Leucine rich immune protein (Short)</fullName>
    </recommendedName>
</protein>
<dbReference type="EnsemblMetazoa" id="AATE014668-RA">
    <property type="protein sequence ID" value="AATE014668-PA.1"/>
    <property type="gene ID" value="AATE014668"/>
</dbReference>
<dbReference type="PANTHER" id="PTHR24366:SF96">
    <property type="entry name" value="LEUCINE RICH REPEAT CONTAINING 53"/>
    <property type="match status" value="1"/>
</dbReference>
<dbReference type="VEuPathDB" id="VectorBase:AATE014668"/>
<dbReference type="Gene3D" id="3.80.10.10">
    <property type="entry name" value="Ribonuclease Inhibitor"/>
    <property type="match status" value="1"/>
</dbReference>
<proteinExistence type="predicted"/>
<dbReference type="SUPFAM" id="SSF52058">
    <property type="entry name" value="L domain-like"/>
    <property type="match status" value="1"/>
</dbReference>
<dbReference type="InterPro" id="IPR032675">
    <property type="entry name" value="LRR_dom_sf"/>
</dbReference>
<accession>A0A182JAX3</accession>
<dbReference type="STRING" id="41427.A0A182JAX3"/>
<dbReference type="Pfam" id="PF13855">
    <property type="entry name" value="LRR_8"/>
    <property type="match status" value="1"/>
</dbReference>
<sequence>MSVQLVTVAVLLLAILPPAFPYSCVTPVKDYCVVENVTQPYTGAKFPPNERAVWIRNSTLPTVDRELFEALGAVENLMIHRLQIERLVLVGCDSLDVLFAANNAISSVEATEGLPLRQLHLYQNRLTDVSGLRVLSAIEQLYLHDNLLETLRLDVFAPLDRLKILTLQRNRLRSITTHPSVPTRTLSLPRLEQLFLQFNQLPVLDTSLWRMERLRVLDLSHNQLGYLLTFLEELPSLRTVELHHNPWNCGWLFGMLERLAEREMDSFTTEDEATCTGILLEEQVCCSENATAPDPVLLLVSRTGIVDELQHQVRGARKQIDALEEAQRKHTHQLREFAKKFEQLEQLCSRTSAQGKADKETNDG</sequence>
<name>A0A182JAX3_ANOAO</name>